<reference evidence="3 4" key="1">
    <citation type="submission" date="2017-05" db="EMBL/GenBank/DDBJ databases">
        <authorList>
            <person name="Varghese N."/>
            <person name="Submissions S."/>
        </authorList>
    </citation>
    <scope>NUCLEOTIDE SEQUENCE [LARGE SCALE GENOMIC DNA]</scope>
    <source>
        <strain evidence="3 4">DSM 19036</strain>
    </source>
</reference>
<accession>A0A521BZ12</accession>
<feature type="chain" id="PRO_5021731115" evidence="1">
    <location>
        <begin position="25"/>
        <end position="248"/>
    </location>
</feature>
<keyword evidence="1" id="KW-0732">Signal</keyword>
<protein>
    <submittedName>
        <fullName evidence="3">Auto-transporter adhesin, head GIN domain</fullName>
    </submittedName>
</protein>
<dbReference type="InterPro" id="IPR021255">
    <property type="entry name" value="DUF2807"/>
</dbReference>
<evidence type="ECO:0000259" key="2">
    <source>
        <dbReference type="Pfam" id="PF10988"/>
    </source>
</evidence>
<dbReference type="OrthoDB" id="794214at2"/>
<keyword evidence="4" id="KW-1185">Reference proteome</keyword>
<dbReference type="Gene3D" id="2.160.20.120">
    <property type="match status" value="1"/>
</dbReference>
<evidence type="ECO:0000256" key="1">
    <source>
        <dbReference type="SAM" id="SignalP"/>
    </source>
</evidence>
<proteinExistence type="predicted"/>
<evidence type="ECO:0000313" key="4">
    <source>
        <dbReference type="Proteomes" id="UP000320300"/>
    </source>
</evidence>
<organism evidence="3 4">
    <name type="scientific">Pedobacter westerhofensis</name>
    <dbReference type="NCBI Taxonomy" id="425512"/>
    <lineage>
        <taxon>Bacteria</taxon>
        <taxon>Pseudomonadati</taxon>
        <taxon>Bacteroidota</taxon>
        <taxon>Sphingobacteriia</taxon>
        <taxon>Sphingobacteriales</taxon>
        <taxon>Sphingobacteriaceae</taxon>
        <taxon>Pedobacter</taxon>
    </lineage>
</organism>
<name>A0A521BZ12_9SPHI</name>
<feature type="signal peptide" evidence="1">
    <location>
        <begin position="1"/>
        <end position="24"/>
    </location>
</feature>
<evidence type="ECO:0000313" key="3">
    <source>
        <dbReference type="EMBL" id="SMO52429.1"/>
    </source>
</evidence>
<dbReference type="AlphaFoldDB" id="A0A521BZ12"/>
<dbReference type="EMBL" id="FXTN01000003">
    <property type="protein sequence ID" value="SMO52429.1"/>
    <property type="molecule type" value="Genomic_DNA"/>
</dbReference>
<dbReference type="PANTHER" id="PTHR39200">
    <property type="entry name" value="HYPOTHETICAL EXPORTED PROTEIN"/>
    <property type="match status" value="1"/>
</dbReference>
<feature type="domain" description="Putative auto-transporter adhesin head GIN" evidence="2">
    <location>
        <begin position="48"/>
        <end position="233"/>
    </location>
</feature>
<sequence>MKTLKALVLLALVLFSYTSGIASAKGNSAHAIKNNISAFQDARPLGSFKGIAAGGPLNIKVTMAGTESIRFEGDKDAIAELVTEVVNGILTIKPKTKWNDWSRRHRDVEIAVYISAKRLSSLTMSGSGNLEVTNAVNGPELVSTLSGSGSIKATANVKSFTGVLSGSGNINLTGKSDDSNLTISGSGSFKGKSFSAAKVSVQISGSADVYIRATQNLDAVISGSGSVVYSGDATVKKTIIGSGSVSRN</sequence>
<gene>
    <name evidence="3" type="ORF">SAMN06265348_10390</name>
</gene>
<dbReference type="Pfam" id="PF10988">
    <property type="entry name" value="DUF2807"/>
    <property type="match status" value="1"/>
</dbReference>
<dbReference type="PANTHER" id="PTHR39200:SF1">
    <property type="entry name" value="AUTO-TRANSPORTER ADHESIN HEAD GIN DOMAIN-CONTAINING PROTEIN-RELATED"/>
    <property type="match status" value="1"/>
</dbReference>
<dbReference type="Proteomes" id="UP000320300">
    <property type="component" value="Unassembled WGS sequence"/>
</dbReference>
<dbReference type="RefSeq" id="WP_142527307.1">
    <property type="nucleotide sequence ID" value="NZ_CBCSJO010000004.1"/>
</dbReference>